<keyword evidence="1" id="KW-1133">Transmembrane helix</keyword>
<dbReference type="EMBL" id="CP026377">
    <property type="protein sequence ID" value="AUX93558.1"/>
    <property type="molecule type" value="Genomic_DNA"/>
</dbReference>
<dbReference type="Pfam" id="PF06092">
    <property type="entry name" value="DUF943"/>
    <property type="match status" value="1"/>
</dbReference>
<evidence type="ECO:0000256" key="1">
    <source>
        <dbReference type="SAM" id="Phobius"/>
    </source>
</evidence>
<keyword evidence="1" id="KW-0812">Transmembrane</keyword>
<protein>
    <recommendedName>
        <fullName evidence="4">DUF943 domain-containing protein</fullName>
    </recommendedName>
</protein>
<dbReference type="Proteomes" id="UP000238365">
    <property type="component" value="Chromosome"/>
</dbReference>
<evidence type="ECO:0008006" key="4">
    <source>
        <dbReference type="Google" id="ProtNLM"/>
    </source>
</evidence>
<sequence>MAVDEDKKKRTLLLLIIIALLAYVFWFIGRPAERVAVHHRRGKAHAILVKSFPFTGSGKITWWLENRARLKEQYNVPTPANTVSFLWLSGFSIQLSGK</sequence>
<feature type="transmembrane region" description="Helical" evidence="1">
    <location>
        <begin position="12"/>
        <end position="29"/>
    </location>
</feature>
<dbReference type="RefSeq" id="WP_104957408.1">
    <property type="nucleotide sequence ID" value="NZ_CP026377.1"/>
</dbReference>
<keyword evidence="3" id="KW-1185">Reference proteome</keyword>
<dbReference type="InterPro" id="IPR010351">
    <property type="entry name" value="DUF943"/>
</dbReference>
<name>A0A2L0IG38_9GAMM</name>
<keyword evidence="1" id="KW-0472">Membrane</keyword>
<accession>A0A2L0IG38</accession>
<organism evidence="2 3">
    <name type="scientific">Mixta gaviniae</name>
    <dbReference type="NCBI Taxonomy" id="665914"/>
    <lineage>
        <taxon>Bacteria</taxon>
        <taxon>Pseudomonadati</taxon>
        <taxon>Pseudomonadota</taxon>
        <taxon>Gammaproteobacteria</taxon>
        <taxon>Enterobacterales</taxon>
        <taxon>Erwiniaceae</taxon>
        <taxon>Mixta</taxon>
    </lineage>
</organism>
<dbReference type="KEGG" id="pgz:C2E15_11040"/>
<reference evidence="2 3" key="1">
    <citation type="submission" date="2018-01" db="EMBL/GenBank/DDBJ databases">
        <title>Complete and assembled Genome of Pantoea gaviniae DSM22758T.</title>
        <authorList>
            <person name="Stevens M.J.A."/>
            <person name="Zurfluh K."/>
            <person name="Stephan R."/>
        </authorList>
    </citation>
    <scope>NUCLEOTIDE SEQUENCE [LARGE SCALE GENOMIC DNA]</scope>
    <source>
        <strain evidence="2 3">DSM 22758</strain>
    </source>
</reference>
<gene>
    <name evidence="2" type="ORF">C2E15_11040</name>
</gene>
<evidence type="ECO:0000313" key="2">
    <source>
        <dbReference type="EMBL" id="AUX93558.1"/>
    </source>
</evidence>
<dbReference type="AlphaFoldDB" id="A0A2L0IG38"/>
<proteinExistence type="predicted"/>
<evidence type="ECO:0000313" key="3">
    <source>
        <dbReference type="Proteomes" id="UP000238365"/>
    </source>
</evidence>